<protein>
    <submittedName>
        <fullName evidence="1">Uncharacterized protein</fullName>
    </submittedName>
</protein>
<name>A0AAV0YRC7_VICFA</name>
<proteinExistence type="predicted"/>
<dbReference type="AlphaFoldDB" id="A0AAV0YRC7"/>
<organism evidence="1 2">
    <name type="scientific">Vicia faba</name>
    <name type="common">Broad bean</name>
    <name type="synonym">Faba vulgaris</name>
    <dbReference type="NCBI Taxonomy" id="3906"/>
    <lineage>
        <taxon>Eukaryota</taxon>
        <taxon>Viridiplantae</taxon>
        <taxon>Streptophyta</taxon>
        <taxon>Embryophyta</taxon>
        <taxon>Tracheophyta</taxon>
        <taxon>Spermatophyta</taxon>
        <taxon>Magnoliopsida</taxon>
        <taxon>eudicotyledons</taxon>
        <taxon>Gunneridae</taxon>
        <taxon>Pentapetalae</taxon>
        <taxon>rosids</taxon>
        <taxon>fabids</taxon>
        <taxon>Fabales</taxon>
        <taxon>Fabaceae</taxon>
        <taxon>Papilionoideae</taxon>
        <taxon>50 kb inversion clade</taxon>
        <taxon>NPAAA clade</taxon>
        <taxon>Hologalegina</taxon>
        <taxon>IRL clade</taxon>
        <taxon>Fabeae</taxon>
        <taxon>Vicia</taxon>
    </lineage>
</organism>
<sequence length="132" mass="14502">MRSNSPLTKGLCTYSVNLVSGKRDSEPDEVSTLPLTKELCTYEVNLAFDKWALNHTRGSTSTRSNSSLEKEALNHNEVNLAFDKGAPHLLGQPRLWQKGSALTRSTLSLEKGVLNHNEVNLAFDKGALHLLG</sequence>
<keyword evidence="2" id="KW-1185">Reference proteome</keyword>
<dbReference type="EMBL" id="OX451736">
    <property type="protein sequence ID" value="CAI8588022.1"/>
    <property type="molecule type" value="Genomic_DNA"/>
</dbReference>
<evidence type="ECO:0000313" key="1">
    <source>
        <dbReference type="EMBL" id="CAI8588022.1"/>
    </source>
</evidence>
<gene>
    <name evidence="1" type="ORF">VFH_I327920</name>
</gene>
<evidence type="ECO:0000313" key="2">
    <source>
        <dbReference type="Proteomes" id="UP001157006"/>
    </source>
</evidence>
<accession>A0AAV0YRC7</accession>
<reference evidence="1 2" key="1">
    <citation type="submission" date="2023-01" db="EMBL/GenBank/DDBJ databases">
        <authorList>
            <person name="Kreplak J."/>
        </authorList>
    </citation>
    <scope>NUCLEOTIDE SEQUENCE [LARGE SCALE GENOMIC DNA]</scope>
</reference>
<dbReference type="Proteomes" id="UP001157006">
    <property type="component" value="Chromosome 1L"/>
</dbReference>